<dbReference type="EMBL" id="JPGK01000001">
    <property type="protein sequence ID" value="KGA95175.1"/>
    <property type="molecule type" value="Genomic_DNA"/>
</dbReference>
<evidence type="ECO:0008006" key="3">
    <source>
        <dbReference type="Google" id="ProtNLM"/>
    </source>
</evidence>
<dbReference type="AlphaFoldDB" id="A0A094WF63"/>
<name>A0A094WF63_9BACT</name>
<evidence type="ECO:0000313" key="2">
    <source>
        <dbReference type="Proteomes" id="UP000029452"/>
    </source>
</evidence>
<dbReference type="Pfam" id="PF13036">
    <property type="entry name" value="LpoB"/>
    <property type="match status" value="1"/>
</dbReference>
<dbReference type="PROSITE" id="PS51257">
    <property type="entry name" value="PROKAR_LIPOPROTEIN"/>
    <property type="match status" value="1"/>
</dbReference>
<proteinExistence type="predicted"/>
<comment type="caution">
    <text evidence="1">The sequence shown here is derived from an EMBL/GenBank/DDBJ whole genome shotgun (WGS) entry which is preliminary data.</text>
</comment>
<evidence type="ECO:0000313" key="1">
    <source>
        <dbReference type="EMBL" id="KGA95175.1"/>
    </source>
</evidence>
<dbReference type="PATRIC" id="fig|178606.4.peg.390"/>
<organism evidence="1 2">
    <name type="scientific">Leptospirillum ferriphilum</name>
    <dbReference type="NCBI Taxonomy" id="178606"/>
    <lineage>
        <taxon>Bacteria</taxon>
        <taxon>Pseudomonadati</taxon>
        <taxon>Nitrospirota</taxon>
        <taxon>Nitrospiria</taxon>
        <taxon>Nitrospirales</taxon>
        <taxon>Nitrospiraceae</taxon>
        <taxon>Leptospirillum</taxon>
    </lineage>
</organism>
<dbReference type="InterPro" id="IPR014094">
    <property type="entry name" value="LpoB"/>
</dbReference>
<dbReference type="Gene3D" id="3.40.50.10610">
    <property type="entry name" value="ABC-type transport auxiliary lipoprotein component"/>
    <property type="match status" value="1"/>
</dbReference>
<accession>A0A094WF63</accession>
<dbReference type="Proteomes" id="UP000029452">
    <property type="component" value="Unassembled WGS sequence"/>
</dbReference>
<protein>
    <recommendedName>
        <fullName evidence="3">Penicillin-binding protein activator LpoB</fullName>
    </recommendedName>
</protein>
<reference evidence="1 2" key="1">
    <citation type="submission" date="2014-06" db="EMBL/GenBank/DDBJ databases">
        <title>Draft genome sequence of iron oxidizing acidophile Leptospirillum ferriphilum DSM14647.</title>
        <authorList>
            <person name="Cardenas J.P."/>
            <person name="Lazcano M."/>
            <person name="Ossandon F.J."/>
            <person name="Corbett M."/>
            <person name="Holmes D.S."/>
            <person name="Watkin E."/>
        </authorList>
    </citation>
    <scope>NUCLEOTIDE SEQUENCE [LARGE SCALE GENOMIC DNA]</scope>
    <source>
        <strain evidence="1 2">DSM 14647</strain>
    </source>
</reference>
<gene>
    <name evidence="1" type="ORF">LptCag_2609</name>
</gene>
<sequence length="213" mass="24133">MIFEGVKSVKIYPLIRVLLLGTILLAPVLQGCSSYSVKRVSVDTEGGVTSRWTDTDARLTAKKLIKKALDTPWLTNFQEKHGRRPVVELGQMINRSDQHINTRLFLNHFQDELINSGKVRFVTASEAHRRALQEERAYQMKHARSSTVHGPGEQTGADFLLTGSINSYMARRGGKTVRFYETHLKAIDLTTNEIIWGTEYRVKKIAHQSGYGF</sequence>